<comment type="similarity">
    <text evidence="3">Belongs to the exportin family.</text>
</comment>
<evidence type="ECO:0000256" key="1">
    <source>
        <dbReference type="ARBA" id="ARBA00004123"/>
    </source>
</evidence>
<evidence type="ECO:0000313" key="10">
    <source>
        <dbReference type="EMBL" id="ETO09408.1"/>
    </source>
</evidence>
<dbReference type="GO" id="GO:0006611">
    <property type="term" value="P:protein export from nucleus"/>
    <property type="evidence" value="ECO:0007669"/>
    <property type="project" value="TreeGrafter"/>
</dbReference>
<keyword evidence="5" id="KW-0963">Cytoplasm</keyword>
<keyword evidence="11" id="KW-1185">Reference proteome</keyword>
<reference evidence="10 11" key="1">
    <citation type="journal article" date="2013" name="Curr. Biol.">
        <title>The Genome of the Foraminiferan Reticulomyxa filosa.</title>
        <authorList>
            <person name="Glockner G."/>
            <person name="Hulsmann N."/>
            <person name="Schleicher M."/>
            <person name="Noegel A.A."/>
            <person name="Eichinger L."/>
            <person name="Gallinger C."/>
            <person name="Pawlowski J."/>
            <person name="Sierra R."/>
            <person name="Euteneuer U."/>
            <person name="Pillet L."/>
            <person name="Moustafa A."/>
            <person name="Platzer M."/>
            <person name="Groth M."/>
            <person name="Szafranski K."/>
            <person name="Schliwa M."/>
        </authorList>
    </citation>
    <scope>NUCLEOTIDE SEQUENCE [LARGE SCALE GENOMIC DNA]</scope>
</reference>
<keyword evidence="4" id="KW-0813">Transport</keyword>
<name>X6M605_RETFI</name>
<dbReference type="Proteomes" id="UP000023152">
    <property type="component" value="Unassembled WGS sequence"/>
</dbReference>
<feature type="compositionally biased region" description="Polar residues" evidence="9">
    <location>
        <begin position="15"/>
        <end position="36"/>
    </location>
</feature>
<dbReference type="InterPro" id="IPR016024">
    <property type="entry name" value="ARM-type_fold"/>
</dbReference>
<sequence>METDPPITPKAPLLQPQSSPTFMQQNSGNDSNVQGSKQDKSLSEFEQACEMAADETSPTKRHQGEEYLLRIKNSYQPYQFCMGVLFNSRESKAQHESALCIKDAFLREWKTLDVRMVIMMRTKILEYLCSNVSKLGEREEEQSIFFFFLINYQTMKKKEFKIKHIQGYVINQLIRLVAIMYKRIWFENERENARLMFTQVQKMLQNNKPPLVLVGLTFCREVIEEFSVNEASTPLGITLDFHMDCHRSFELYVLQSMFNMTCELFSKVMQSLVQPSSSSHPSALLAQDNIISMCAIVIENILSFQFHEKMDENTLLLRFDSNTKPKSDFSRPGLAWKDSLLKCPLVEMLAKAHNTLLYSKNVNLRLIAPRVRQAFSRMCLLQVFFFFKKKKKKKKNIVMFLYKLQLHR</sequence>
<evidence type="ECO:0000256" key="3">
    <source>
        <dbReference type="ARBA" id="ARBA00009466"/>
    </source>
</evidence>
<organism evidence="10 11">
    <name type="scientific">Reticulomyxa filosa</name>
    <dbReference type="NCBI Taxonomy" id="46433"/>
    <lineage>
        <taxon>Eukaryota</taxon>
        <taxon>Sar</taxon>
        <taxon>Rhizaria</taxon>
        <taxon>Retaria</taxon>
        <taxon>Foraminifera</taxon>
        <taxon>Monothalamids</taxon>
        <taxon>Reticulomyxidae</taxon>
        <taxon>Reticulomyxa</taxon>
    </lineage>
</organism>
<dbReference type="GO" id="GO:0005737">
    <property type="term" value="C:cytoplasm"/>
    <property type="evidence" value="ECO:0007669"/>
    <property type="project" value="UniProtKB-SubCell"/>
</dbReference>
<dbReference type="PANTHER" id="PTHR12596">
    <property type="entry name" value="EXPORTIN 4,7-RELATED"/>
    <property type="match status" value="1"/>
</dbReference>
<protein>
    <recommendedName>
        <fullName evidence="8">Exportin-4</fullName>
    </recommendedName>
</protein>
<evidence type="ECO:0000256" key="5">
    <source>
        <dbReference type="ARBA" id="ARBA00022490"/>
    </source>
</evidence>
<feature type="region of interest" description="Disordered" evidence="9">
    <location>
        <begin position="1"/>
        <end position="60"/>
    </location>
</feature>
<evidence type="ECO:0000313" key="11">
    <source>
        <dbReference type="Proteomes" id="UP000023152"/>
    </source>
</evidence>
<dbReference type="Gene3D" id="1.25.10.10">
    <property type="entry name" value="Leucine-rich Repeat Variant"/>
    <property type="match status" value="1"/>
</dbReference>
<evidence type="ECO:0000256" key="2">
    <source>
        <dbReference type="ARBA" id="ARBA00004496"/>
    </source>
</evidence>
<evidence type="ECO:0000256" key="7">
    <source>
        <dbReference type="ARBA" id="ARBA00023242"/>
    </source>
</evidence>
<accession>X6M605</accession>
<dbReference type="SUPFAM" id="SSF48371">
    <property type="entry name" value="ARM repeat"/>
    <property type="match status" value="1"/>
</dbReference>
<dbReference type="InterPro" id="IPR011989">
    <property type="entry name" value="ARM-like"/>
</dbReference>
<keyword evidence="6" id="KW-0653">Protein transport</keyword>
<comment type="caution">
    <text evidence="10">The sequence shown here is derived from an EMBL/GenBank/DDBJ whole genome shotgun (WGS) entry which is preliminary data.</text>
</comment>
<dbReference type="EMBL" id="ASPP01024083">
    <property type="protein sequence ID" value="ETO09408.1"/>
    <property type="molecule type" value="Genomic_DNA"/>
</dbReference>
<dbReference type="InterPro" id="IPR044189">
    <property type="entry name" value="XPO4/7-like"/>
</dbReference>
<dbReference type="OrthoDB" id="5548448at2759"/>
<dbReference type="GO" id="GO:0005049">
    <property type="term" value="F:nuclear export signal receptor activity"/>
    <property type="evidence" value="ECO:0007669"/>
    <property type="project" value="InterPro"/>
</dbReference>
<evidence type="ECO:0000256" key="9">
    <source>
        <dbReference type="SAM" id="MobiDB-lite"/>
    </source>
</evidence>
<dbReference type="PANTHER" id="PTHR12596:SF1">
    <property type="entry name" value="EXPORTIN-4"/>
    <property type="match status" value="1"/>
</dbReference>
<comment type="subcellular location">
    <subcellularLocation>
        <location evidence="2">Cytoplasm</location>
    </subcellularLocation>
    <subcellularLocation>
        <location evidence="1">Nucleus</location>
    </subcellularLocation>
</comment>
<evidence type="ECO:0000256" key="8">
    <source>
        <dbReference type="ARBA" id="ARBA00040444"/>
    </source>
</evidence>
<proteinExistence type="inferred from homology"/>
<keyword evidence="7" id="KW-0539">Nucleus</keyword>
<evidence type="ECO:0000256" key="4">
    <source>
        <dbReference type="ARBA" id="ARBA00022448"/>
    </source>
</evidence>
<gene>
    <name evidence="10" type="ORF">RFI_27968</name>
</gene>
<evidence type="ECO:0000256" key="6">
    <source>
        <dbReference type="ARBA" id="ARBA00022927"/>
    </source>
</evidence>
<dbReference type="AlphaFoldDB" id="X6M605"/>
<dbReference type="GO" id="GO:0005643">
    <property type="term" value="C:nuclear pore"/>
    <property type="evidence" value="ECO:0007669"/>
    <property type="project" value="TreeGrafter"/>
</dbReference>